<comment type="subcellular location">
    <subcellularLocation>
        <location evidence="6">Cell membrane</location>
        <topology evidence="6">Multi-pass membrane protein</topology>
    </subcellularLocation>
    <subcellularLocation>
        <location evidence="1">Membrane</location>
        <topology evidence="1">Multi-pass membrane protein</topology>
    </subcellularLocation>
</comment>
<dbReference type="PANTHER" id="PTHR43701:SF2">
    <property type="entry name" value="MEMBRANE TRANSPORTER PROTEIN YJNA-RELATED"/>
    <property type="match status" value="1"/>
</dbReference>
<accession>A0A0U1L1D3</accession>
<protein>
    <recommendedName>
        <fullName evidence="6">Probable membrane transporter protein</fullName>
    </recommendedName>
</protein>
<evidence type="ECO:0000256" key="4">
    <source>
        <dbReference type="ARBA" id="ARBA00022989"/>
    </source>
</evidence>
<keyword evidence="3 6" id="KW-0812">Transmembrane</keyword>
<dbReference type="GO" id="GO:0005886">
    <property type="term" value="C:plasma membrane"/>
    <property type="evidence" value="ECO:0007669"/>
    <property type="project" value="UniProtKB-SubCell"/>
</dbReference>
<evidence type="ECO:0000256" key="5">
    <source>
        <dbReference type="ARBA" id="ARBA00023136"/>
    </source>
</evidence>
<comment type="similarity">
    <text evidence="2 6">Belongs to the 4-toluene sulfonate uptake permease (TSUP) (TC 2.A.102) family.</text>
</comment>
<proteinExistence type="inferred from homology"/>
<keyword evidence="6" id="KW-1003">Cell membrane</keyword>
<keyword evidence="5 6" id="KW-0472">Membrane</keyword>
<feature type="transmembrane region" description="Helical" evidence="6">
    <location>
        <begin position="97"/>
        <end position="116"/>
    </location>
</feature>
<evidence type="ECO:0000256" key="2">
    <source>
        <dbReference type="ARBA" id="ARBA00009142"/>
    </source>
</evidence>
<feature type="transmembrane region" description="Helical" evidence="6">
    <location>
        <begin position="72"/>
        <end position="91"/>
    </location>
</feature>
<dbReference type="PANTHER" id="PTHR43701">
    <property type="entry name" value="MEMBRANE TRANSPORTER PROTEIN MJ0441-RELATED"/>
    <property type="match status" value="1"/>
</dbReference>
<keyword evidence="8" id="KW-1185">Reference proteome</keyword>
<organism evidence="7 8">
    <name type="scientific">Sporomusa ovata</name>
    <dbReference type="NCBI Taxonomy" id="2378"/>
    <lineage>
        <taxon>Bacteria</taxon>
        <taxon>Bacillati</taxon>
        <taxon>Bacillota</taxon>
        <taxon>Negativicutes</taxon>
        <taxon>Selenomonadales</taxon>
        <taxon>Sporomusaceae</taxon>
        <taxon>Sporomusa</taxon>
    </lineage>
</organism>
<keyword evidence="4 6" id="KW-1133">Transmembrane helix</keyword>
<dbReference type="EMBL" id="CTRP01000012">
    <property type="protein sequence ID" value="CQR73139.1"/>
    <property type="molecule type" value="Genomic_DNA"/>
</dbReference>
<dbReference type="Proteomes" id="UP000049855">
    <property type="component" value="Unassembled WGS sequence"/>
</dbReference>
<dbReference type="AlphaFoldDB" id="A0A0U1L1D3"/>
<evidence type="ECO:0000256" key="3">
    <source>
        <dbReference type="ARBA" id="ARBA00022692"/>
    </source>
</evidence>
<reference evidence="8" key="1">
    <citation type="submission" date="2015-03" db="EMBL/GenBank/DDBJ databases">
        <authorList>
            <person name="Nijsse Bart"/>
        </authorList>
    </citation>
    <scope>NUCLEOTIDE SEQUENCE [LARGE SCALE GENOMIC DNA]</scope>
</reference>
<feature type="transmembrane region" description="Helical" evidence="6">
    <location>
        <begin position="12"/>
        <end position="36"/>
    </location>
</feature>
<evidence type="ECO:0000256" key="1">
    <source>
        <dbReference type="ARBA" id="ARBA00004141"/>
    </source>
</evidence>
<feature type="transmembrane region" description="Helical" evidence="6">
    <location>
        <begin position="42"/>
        <end position="60"/>
    </location>
</feature>
<evidence type="ECO:0000313" key="8">
    <source>
        <dbReference type="Proteomes" id="UP000049855"/>
    </source>
</evidence>
<evidence type="ECO:0000313" key="7">
    <source>
        <dbReference type="EMBL" id="CQR73139.1"/>
    </source>
</evidence>
<name>A0A0U1L1D3_9FIRM</name>
<dbReference type="InterPro" id="IPR002781">
    <property type="entry name" value="TM_pro_TauE-like"/>
</dbReference>
<evidence type="ECO:0000256" key="6">
    <source>
        <dbReference type="RuleBase" id="RU363041"/>
    </source>
</evidence>
<dbReference type="Pfam" id="PF01925">
    <property type="entry name" value="TauE"/>
    <property type="match status" value="1"/>
</dbReference>
<dbReference type="InterPro" id="IPR051598">
    <property type="entry name" value="TSUP/Inactive_protease-like"/>
</dbReference>
<sequence length="120" mass="12400">MFTMLSIITGMITGILSGLLGIGGGAILVAIAISILNVSQHIAQGAALAAIVPTAIVGVIKHHQNGLVNYKVGIYLIIGGCFGSFFGAHGANMLDEAMLRQVFSMFFGIIGIQLLVSSLK</sequence>
<gene>
    <name evidence="7" type="ORF">SpAn4DRAFT_2371</name>
</gene>